<dbReference type="Pfam" id="PF04195">
    <property type="entry name" value="Transposase_28"/>
    <property type="match status" value="1"/>
</dbReference>
<proteinExistence type="predicted"/>
<evidence type="ECO:0000259" key="1">
    <source>
        <dbReference type="Pfam" id="PF04195"/>
    </source>
</evidence>
<dbReference type="Proteomes" id="UP000604825">
    <property type="component" value="Unassembled WGS sequence"/>
</dbReference>
<evidence type="ECO:0000313" key="2">
    <source>
        <dbReference type="EMBL" id="CAD6267454.1"/>
    </source>
</evidence>
<dbReference type="PANTHER" id="PTHR33026:SF7">
    <property type="entry name" value="OS03G0100275 PROTEIN"/>
    <property type="match status" value="1"/>
</dbReference>
<organism evidence="2 3">
    <name type="scientific">Miscanthus lutarioriparius</name>
    <dbReference type="NCBI Taxonomy" id="422564"/>
    <lineage>
        <taxon>Eukaryota</taxon>
        <taxon>Viridiplantae</taxon>
        <taxon>Streptophyta</taxon>
        <taxon>Embryophyta</taxon>
        <taxon>Tracheophyta</taxon>
        <taxon>Spermatophyta</taxon>
        <taxon>Magnoliopsida</taxon>
        <taxon>Liliopsida</taxon>
        <taxon>Poales</taxon>
        <taxon>Poaceae</taxon>
        <taxon>PACMAD clade</taxon>
        <taxon>Panicoideae</taxon>
        <taxon>Andropogonodae</taxon>
        <taxon>Andropogoneae</taxon>
        <taxon>Saccharinae</taxon>
        <taxon>Miscanthus</taxon>
    </lineage>
</organism>
<evidence type="ECO:0000313" key="3">
    <source>
        <dbReference type="Proteomes" id="UP000604825"/>
    </source>
</evidence>
<protein>
    <recommendedName>
        <fullName evidence="1">Transposase (putative) gypsy type domain-containing protein</fullName>
    </recommendedName>
</protein>
<dbReference type="PANTHER" id="PTHR33026">
    <property type="entry name" value="OS06G0360600 PROTEIN"/>
    <property type="match status" value="1"/>
</dbReference>
<feature type="domain" description="Transposase (putative) gypsy type" evidence="1">
    <location>
        <begin position="100"/>
        <end position="161"/>
    </location>
</feature>
<sequence>MATATAAAASAFSHGWSRRCPPRSRSRATVPRCGLLADLSDVSASESELVGDDTKTLIFGKTLMDEAELDWLVTNRMAEKAFVSLPKNETTPKPEPHECVVFRDQFAAGLRLPCQDFVEEILKAYNIEMHHLTPNGIAKIALFIWAVKSQNVNLDIGAFCTPHEMHTQFRNKTVDEAFHPKKYSKDEDFVSAVEVKAVEILGKFLKKEKDLMDKILGKDYKRLNRVFEIAQITYNERPPPAYSRTAKPSIENVTKKKRVGDQLTKKTSKKKKVSTSFYSERVVEDEVDLGVDADSQEVLSQQAREDEIEEGEIVVKASQETAEPSSQRFVAKTPPGTVGDVGAVLHVASPPQIVLQDTDLGGRPMETDAPRVKAHKGKGTTTITLDFDDSDDDIFDEEVENAHASHLSESPIDVNTGEKVAYQLEKGVSTVEALETIPNGVDPEAYKRCLEYRQAHGVNLDTFKFIGIGLDKLHIMSKKPELKLSRCIDDAFAVPDAEAELVGKSSLELADTSVTMIYKNALLQRNLRKSLEEDAKNAALQEKNHDKIVKEKNYLEKKSIEKDQNFHDKCNRLWEFCKNCYDKFGANPEDPCWELGEFDPFFAWLCRQYEDLPTVIQTSANLSCVYATRTLFHLMKEVKDPLYEQMLDKDYKFPSMEQLSQQQLEKEIAADEKDEVGVLPLLMCKDNFVVDPSLWLEYATNEADPIFETFVEYFESKNLIAKNKKSCLP</sequence>
<name>A0A811RBS2_9POAL</name>
<reference evidence="2" key="1">
    <citation type="submission" date="2020-10" db="EMBL/GenBank/DDBJ databases">
        <authorList>
            <person name="Han B."/>
            <person name="Lu T."/>
            <person name="Zhao Q."/>
            <person name="Huang X."/>
            <person name="Zhao Y."/>
        </authorList>
    </citation>
    <scope>NUCLEOTIDE SEQUENCE</scope>
</reference>
<comment type="caution">
    <text evidence="2">The sequence shown here is derived from an EMBL/GenBank/DDBJ whole genome shotgun (WGS) entry which is preliminary data.</text>
</comment>
<dbReference type="OrthoDB" id="685425at2759"/>
<dbReference type="InterPro" id="IPR007321">
    <property type="entry name" value="Transposase_28"/>
</dbReference>
<accession>A0A811RBS2</accession>
<dbReference type="AlphaFoldDB" id="A0A811RBS2"/>
<keyword evidence="3" id="KW-1185">Reference proteome</keyword>
<dbReference type="EMBL" id="CAJGYO010000014">
    <property type="protein sequence ID" value="CAD6267454.1"/>
    <property type="molecule type" value="Genomic_DNA"/>
</dbReference>
<gene>
    <name evidence="2" type="ORF">NCGR_LOCUS50759</name>
</gene>